<evidence type="ECO:0000256" key="7">
    <source>
        <dbReference type="SAM" id="Phobius"/>
    </source>
</evidence>
<feature type="compositionally biased region" description="Low complexity" evidence="6">
    <location>
        <begin position="104"/>
        <end position="127"/>
    </location>
</feature>
<dbReference type="FunFam" id="3.10.20.90:FF:000046">
    <property type="entry name" value="Homocysteine-responsive endoplasmic reticulum-resident ubiquitin-like domain member 2 protein"/>
    <property type="match status" value="1"/>
</dbReference>
<dbReference type="PROSITE" id="PS50053">
    <property type="entry name" value="UBIQUITIN_2"/>
    <property type="match status" value="1"/>
</dbReference>
<reference evidence="9" key="2">
    <citation type="submission" date="2022-10" db="EMBL/GenBank/DDBJ databases">
        <authorList>
            <consortium name="ENA_rothamsted_submissions"/>
            <consortium name="culmorum"/>
            <person name="King R."/>
        </authorList>
    </citation>
    <scope>NUCLEOTIDE SEQUENCE</scope>
</reference>
<evidence type="ECO:0000256" key="2">
    <source>
        <dbReference type="ARBA" id="ARBA00022692"/>
    </source>
</evidence>
<dbReference type="InterPro" id="IPR039751">
    <property type="entry name" value="HERPUD1/2"/>
</dbReference>
<keyword evidence="4 7" id="KW-0472">Membrane</keyword>
<dbReference type="PANTHER" id="PTHR12943">
    <property type="entry name" value="HOMOCYSTEINE-RESPONSIVE ENDOPLASMIC RETICULUM-RESIDENT UNIQUITIN-LIKE DOMAIN HERPUD PROTEIN FAMILY MEMBER"/>
    <property type="match status" value="1"/>
</dbReference>
<organism evidence="9 10">
    <name type="scientific">Phaedon cochleariae</name>
    <name type="common">Mustard beetle</name>
    <dbReference type="NCBI Taxonomy" id="80249"/>
    <lineage>
        <taxon>Eukaryota</taxon>
        <taxon>Metazoa</taxon>
        <taxon>Ecdysozoa</taxon>
        <taxon>Arthropoda</taxon>
        <taxon>Hexapoda</taxon>
        <taxon>Insecta</taxon>
        <taxon>Pterygota</taxon>
        <taxon>Neoptera</taxon>
        <taxon>Endopterygota</taxon>
        <taxon>Coleoptera</taxon>
        <taxon>Polyphaga</taxon>
        <taxon>Cucujiformia</taxon>
        <taxon>Chrysomeloidea</taxon>
        <taxon>Chrysomelidae</taxon>
        <taxon>Chrysomelinae</taxon>
        <taxon>Chrysomelini</taxon>
        <taxon>Phaedon</taxon>
    </lineage>
</organism>
<dbReference type="OrthoDB" id="21589at2759"/>
<evidence type="ECO:0000313" key="10">
    <source>
        <dbReference type="Proteomes" id="UP001153737"/>
    </source>
</evidence>
<dbReference type="AlphaFoldDB" id="A0A9N9SFL0"/>
<reference evidence="9" key="1">
    <citation type="submission" date="2022-01" db="EMBL/GenBank/DDBJ databases">
        <authorList>
            <person name="King R."/>
        </authorList>
    </citation>
    <scope>NUCLEOTIDE SEQUENCE</scope>
</reference>
<evidence type="ECO:0000313" key="9">
    <source>
        <dbReference type="EMBL" id="CAG9821254.1"/>
    </source>
</evidence>
<dbReference type="InterPro" id="IPR000626">
    <property type="entry name" value="Ubiquitin-like_dom"/>
</dbReference>
<feature type="compositionally biased region" description="Pro residues" evidence="6">
    <location>
        <begin position="189"/>
        <end position="201"/>
    </location>
</feature>
<evidence type="ECO:0000256" key="6">
    <source>
        <dbReference type="SAM" id="MobiDB-lite"/>
    </source>
</evidence>
<feature type="compositionally biased region" description="Low complexity" evidence="6">
    <location>
        <begin position="202"/>
        <end position="213"/>
    </location>
</feature>
<dbReference type="Pfam" id="PF00240">
    <property type="entry name" value="ubiquitin"/>
    <property type="match status" value="1"/>
</dbReference>
<dbReference type="GO" id="GO:0016020">
    <property type="term" value="C:membrane"/>
    <property type="evidence" value="ECO:0007669"/>
    <property type="project" value="UniProtKB-SubCell"/>
</dbReference>
<feature type="region of interest" description="Disordered" evidence="6">
    <location>
        <begin position="92"/>
        <end position="136"/>
    </location>
</feature>
<gene>
    <name evidence="9" type="ORF">PHAECO_LOCUS8731</name>
</gene>
<keyword evidence="5" id="KW-0834">Unfolded protein response</keyword>
<name>A0A9N9SFL0_PHACE</name>
<evidence type="ECO:0000259" key="8">
    <source>
        <dbReference type="PROSITE" id="PS50053"/>
    </source>
</evidence>
<evidence type="ECO:0000256" key="1">
    <source>
        <dbReference type="ARBA" id="ARBA00004370"/>
    </source>
</evidence>
<dbReference type="InterPro" id="IPR029071">
    <property type="entry name" value="Ubiquitin-like_domsf"/>
</dbReference>
<evidence type="ECO:0000256" key="5">
    <source>
        <dbReference type="ARBA" id="ARBA00023230"/>
    </source>
</evidence>
<dbReference type="Gene3D" id="3.10.20.90">
    <property type="entry name" value="Phosphatidylinositol 3-kinase Catalytic Subunit, Chain A, domain 1"/>
    <property type="match status" value="1"/>
</dbReference>
<accession>A0A9N9SFL0</accession>
<protein>
    <recommendedName>
        <fullName evidence="8">Ubiquitin-like domain-containing protein</fullName>
    </recommendedName>
</protein>
<sequence length="324" mass="36214">MESFVTLIVKAPNQQIEDQMIKCEPSWTIQKLKQHLSEVYPSKPPKNEQKLIYSGQLLTDTVTLKEVLRQYEGQETHTVHLVCSSKYTKNVQSEPTPVTQASLPNNPNETTGTGTGTPSTPITPNITREPSTPNNVPPNMPWGNLNSPQLNITDPNQYAMQLAWMQQAYFQYMTQYMQLAANSYGANPQPAPPNADPPGRGPPNEGAPAAAEPDGPPAAPRDPDHPERDWLDVFYMLSRAMVLFSVVYFYSSPVRFIFVLLLGVGMYLYQIGFFRSMNAVNNNNNNGPQQEAQVEEQAPSRFMVVWTFFATFFASLIPEVPNAI</sequence>
<dbReference type="CDD" id="cd01790">
    <property type="entry name" value="Ubl_HERP"/>
    <property type="match status" value="1"/>
</dbReference>
<dbReference type="SMART" id="SM00213">
    <property type="entry name" value="UBQ"/>
    <property type="match status" value="1"/>
</dbReference>
<evidence type="ECO:0000256" key="4">
    <source>
        <dbReference type="ARBA" id="ARBA00023136"/>
    </source>
</evidence>
<feature type="compositionally biased region" description="Polar residues" evidence="6">
    <location>
        <begin position="92"/>
        <end position="103"/>
    </location>
</feature>
<dbReference type="SUPFAM" id="SSF54236">
    <property type="entry name" value="Ubiquitin-like"/>
    <property type="match status" value="1"/>
</dbReference>
<feature type="domain" description="Ubiquitin-like" evidence="8">
    <location>
        <begin position="5"/>
        <end position="82"/>
    </location>
</feature>
<dbReference type="Proteomes" id="UP001153737">
    <property type="component" value="Chromosome 4"/>
</dbReference>
<comment type="subcellular location">
    <subcellularLocation>
        <location evidence="1">Membrane</location>
    </subcellularLocation>
</comment>
<keyword evidence="10" id="KW-1185">Reference proteome</keyword>
<feature type="transmembrane region" description="Helical" evidence="7">
    <location>
        <begin position="256"/>
        <end position="277"/>
    </location>
</feature>
<dbReference type="PANTHER" id="PTHR12943:SF27">
    <property type="entry name" value="HOMOCYSTEINE-INDUCED ENDOPLASMIC RETICULUM PROTEIN, ISOFORM A"/>
    <property type="match status" value="1"/>
</dbReference>
<keyword evidence="2 7" id="KW-0812">Transmembrane</keyword>
<evidence type="ECO:0000256" key="3">
    <source>
        <dbReference type="ARBA" id="ARBA00022989"/>
    </source>
</evidence>
<dbReference type="EMBL" id="OU896710">
    <property type="protein sequence ID" value="CAG9821254.1"/>
    <property type="molecule type" value="Genomic_DNA"/>
</dbReference>
<proteinExistence type="predicted"/>
<dbReference type="GO" id="GO:0030968">
    <property type="term" value="P:endoplasmic reticulum unfolded protein response"/>
    <property type="evidence" value="ECO:0007669"/>
    <property type="project" value="TreeGrafter"/>
</dbReference>
<keyword evidence="3 7" id="KW-1133">Transmembrane helix</keyword>
<feature type="region of interest" description="Disordered" evidence="6">
    <location>
        <begin position="184"/>
        <end position="224"/>
    </location>
</feature>